<comment type="caution">
    <text evidence="1">The sequence shown here is derived from an EMBL/GenBank/DDBJ whole genome shotgun (WGS) entry which is preliminary data.</text>
</comment>
<dbReference type="Proteomes" id="UP001152795">
    <property type="component" value="Unassembled WGS sequence"/>
</dbReference>
<dbReference type="Gene3D" id="1.10.443.10">
    <property type="entry name" value="Intergrase catalytic core"/>
    <property type="match status" value="1"/>
</dbReference>
<dbReference type="AlphaFoldDB" id="A0A6S7GAN7"/>
<dbReference type="GO" id="GO:0006310">
    <property type="term" value="P:DNA recombination"/>
    <property type="evidence" value="ECO:0007669"/>
    <property type="project" value="InterPro"/>
</dbReference>
<dbReference type="SUPFAM" id="SSF56349">
    <property type="entry name" value="DNA breaking-rejoining enzymes"/>
    <property type="match status" value="1"/>
</dbReference>
<accession>A0A6S7GAN7</accession>
<dbReference type="InterPro" id="IPR011010">
    <property type="entry name" value="DNA_brk_join_enz"/>
</dbReference>
<sequence>MTTRAEIFPYLTNHSLRATIVTVLSSNNIDTRKIKAVTGHRSDTSVESYCERPTLDQFKDMSNAISSYIDHETSEISPIPQSQLGNASHPSTSLPRAQTDLLPSFRSSSGQRYFSSQQENFLIESGCNLEAILPSGTFENCSFTFNINSNH</sequence>
<evidence type="ECO:0000313" key="2">
    <source>
        <dbReference type="Proteomes" id="UP001152795"/>
    </source>
</evidence>
<evidence type="ECO:0000313" key="1">
    <source>
        <dbReference type="EMBL" id="CAB3986242.1"/>
    </source>
</evidence>
<organism evidence="1 2">
    <name type="scientific">Paramuricea clavata</name>
    <name type="common">Red gorgonian</name>
    <name type="synonym">Violescent sea-whip</name>
    <dbReference type="NCBI Taxonomy" id="317549"/>
    <lineage>
        <taxon>Eukaryota</taxon>
        <taxon>Metazoa</taxon>
        <taxon>Cnidaria</taxon>
        <taxon>Anthozoa</taxon>
        <taxon>Octocorallia</taxon>
        <taxon>Malacalcyonacea</taxon>
        <taxon>Plexauridae</taxon>
        <taxon>Paramuricea</taxon>
    </lineage>
</organism>
<keyword evidence="2" id="KW-1185">Reference proteome</keyword>
<name>A0A6S7GAN7_PARCT</name>
<dbReference type="GO" id="GO:0015074">
    <property type="term" value="P:DNA integration"/>
    <property type="evidence" value="ECO:0007669"/>
    <property type="project" value="InterPro"/>
</dbReference>
<dbReference type="InterPro" id="IPR013762">
    <property type="entry name" value="Integrase-like_cat_sf"/>
</dbReference>
<reference evidence="1" key="1">
    <citation type="submission" date="2020-04" db="EMBL/GenBank/DDBJ databases">
        <authorList>
            <person name="Alioto T."/>
            <person name="Alioto T."/>
            <person name="Gomez Garrido J."/>
        </authorList>
    </citation>
    <scope>NUCLEOTIDE SEQUENCE</scope>
    <source>
        <strain evidence="1">A484AB</strain>
    </source>
</reference>
<dbReference type="GO" id="GO:0003677">
    <property type="term" value="F:DNA binding"/>
    <property type="evidence" value="ECO:0007669"/>
    <property type="project" value="InterPro"/>
</dbReference>
<dbReference type="OrthoDB" id="5980737at2759"/>
<proteinExistence type="predicted"/>
<gene>
    <name evidence="1" type="ORF">PACLA_8A044884</name>
</gene>
<protein>
    <submittedName>
        <fullName evidence="1">Polycystic kidney disease 1-like 2</fullName>
    </submittedName>
</protein>
<dbReference type="EMBL" id="CACRXK020000986">
    <property type="protein sequence ID" value="CAB3986242.1"/>
    <property type="molecule type" value="Genomic_DNA"/>
</dbReference>